<comment type="caution">
    <text evidence="2">The sequence shown here is derived from an EMBL/GenBank/DDBJ whole genome shotgun (WGS) entry which is preliminary data.</text>
</comment>
<evidence type="ECO:0000256" key="1">
    <source>
        <dbReference type="SAM" id="MobiDB-lite"/>
    </source>
</evidence>
<protein>
    <submittedName>
        <fullName evidence="2">Uncharacterized protein</fullName>
    </submittedName>
</protein>
<dbReference type="Proteomes" id="UP000828390">
    <property type="component" value="Unassembled WGS sequence"/>
</dbReference>
<accession>A0A9D4N3A6</accession>
<feature type="compositionally biased region" description="Polar residues" evidence="1">
    <location>
        <begin position="34"/>
        <end position="58"/>
    </location>
</feature>
<proteinExistence type="predicted"/>
<evidence type="ECO:0000313" key="2">
    <source>
        <dbReference type="EMBL" id="KAH3888862.1"/>
    </source>
</evidence>
<dbReference type="EMBL" id="JAIWYP010000001">
    <property type="protein sequence ID" value="KAH3888862.1"/>
    <property type="molecule type" value="Genomic_DNA"/>
</dbReference>
<name>A0A9D4N3A6_DREPO</name>
<feature type="region of interest" description="Disordered" evidence="1">
    <location>
        <begin position="12"/>
        <end position="93"/>
    </location>
</feature>
<organism evidence="2 3">
    <name type="scientific">Dreissena polymorpha</name>
    <name type="common">Zebra mussel</name>
    <name type="synonym">Mytilus polymorpha</name>
    <dbReference type="NCBI Taxonomy" id="45954"/>
    <lineage>
        <taxon>Eukaryota</taxon>
        <taxon>Metazoa</taxon>
        <taxon>Spiralia</taxon>
        <taxon>Lophotrochozoa</taxon>
        <taxon>Mollusca</taxon>
        <taxon>Bivalvia</taxon>
        <taxon>Autobranchia</taxon>
        <taxon>Heteroconchia</taxon>
        <taxon>Euheterodonta</taxon>
        <taxon>Imparidentia</taxon>
        <taxon>Neoheterodontei</taxon>
        <taxon>Myida</taxon>
        <taxon>Dreissenoidea</taxon>
        <taxon>Dreissenidae</taxon>
        <taxon>Dreissena</taxon>
    </lineage>
</organism>
<feature type="compositionally biased region" description="Polar residues" evidence="1">
    <location>
        <begin position="82"/>
        <end position="93"/>
    </location>
</feature>
<sequence length="119" mass="13310">MDLFIRTHIYILQSSGGGKEPADRLSETPVDVETVQSNEDSMETDQPSQPIEKSTPKQPQKRGRKKSVPQNDQGREGARETQAISDENDQTTCATNEYSETFRVEWFVITYGGCVIVVA</sequence>
<reference evidence="2" key="1">
    <citation type="journal article" date="2019" name="bioRxiv">
        <title>The Genome of the Zebra Mussel, Dreissena polymorpha: A Resource for Invasive Species Research.</title>
        <authorList>
            <person name="McCartney M.A."/>
            <person name="Auch B."/>
            <person name="Kono T."/>
            <person name="Mallez S."/>
            <person name="Zhang Y."/>
            <person name="Obille A."/>
            <person name="Becker A."/>
            <person name="Abrahante J.E."/>
            <person name="Garbe J."/>
            <person name="Badalamenti J.P."/>
            <person name="Herman A."/>
            <person name="Mangelson H."/>
            <person name="Liachko I."/>
            <person name="Sullivan S."/>
            <person name="Sone E.D."/>
            <person name="Koren S."/>
            <person name="Silverstein K.A.T."/>
            <person name="Beckman K.B."/>
            <person name="Gohl D.M."/>
        </authorList>
    </citation>
    <scope>NUCLEOTIDE SEQUENCE</scope>
    <source>
        <strain evidence="2">Duluth1</strain>
        <tissue evidence="2">Whole animal</tissue>
    </source>
</reference>
<keyword evidence="3" id="KW-1185">Reference proteome</keyword>
<evidence type="ECO:0000313" key="3">
    <source>
        <dbReference type="Proteomes" id="UP000828390"/>
    </source>
</evidence>
<gene>
    <name evidence="2" type="ORF">DPMN_012904</name>
</gene>
<reference evidence="2" key="2">
    <citation type="submission" date="2020-11" db="EMBL/GenBank/DDBJ databases">
        <authorList>
            <person name="McCartney M.A."/>
            <person name="Auch B."/>
            <person name="Kono T."/>
            <person name="Mallez S."/>
            <person name="Becker A."/>
            <person name="Gohl D.M."/>
            <person name="Silverstein K.A.T."/>
            <person name="Koren S."/>
            <person name="Bechman K.B."/>
            <person name="Herman A."/>
            <person name="Abrahante J.E."/>
            <person name="Garbe J."/>
        </authorList>
    </citation>
    <scope>NUCLEOTIDE SEQUENCE</scope>
    <source>
        <strain evidence="2">Duluth1</strain>
        <tissue evidence="2">Whole animal</tissue>
    </source>
</reference>
<dbReference type="AlphaFoldDB" id="A0A9D4N3A6"/>